<dbReference type="SUPFAM" id="SSF53474">
    <property type="entry name" value="alpha/beta-Hydrolases"/>
    <property type="match status" value="1"/>
</dbReference>
<gene>
    <name evidence="4" type="ORF">Fmac_003553</name>
</gene>
<evidence type="ECO:0000313" key="4">
    <source>
        <dbReference type="EMBL" id="KAL2349553.1"/>
    </source>
</evidence>
<keyword evidence="1" id="KW-0378">Hydrolase</keyword>
<dbReference type="Gene3D" id="3.40.50.1820">
    <property type="entry name" value="alpha/beta hydrolase"/>
    <property type="match status" value="1"/>
</dbReference>
<accession>A0ABD1NNU0</accession>
<protein>
    <recommendedName>
        <fullName evidence="6">Epoxide hydrolase</fullName>
    </recommendedName>
</protein>
<evidence type="ECO:0000256" key="1">
    <source>
        <dbReference type="ARBA" id="ARBA00022801"/>
    </source>
</evidence>
<dbReference type="EMBL" id="JBGMDY010000001">
    <property type="protein sequence ID" value="KAL2349553.1"/>
    <property type="molecule type" value="Genomic_DNA"/>
</dbReference>
<evidence type="ECO:0000256" key="2">
    <source>
        <dbReference type="ARBA" id="ARBA00038334"/>
    </source>
</evidence>
<evidence type="ECO:0008006" key="6">
    <source>
        <dbReference type="Google" id="ProtNLM"/>
    </source>
</evidence>
<comment type="similarity">
    <text evidence="2">Belongs to the AB hydrolase superfamily. Epoxide hydrolase family.</text>
</comment>
<evidence type="ECO:0000313" key="5">
    <source>
        <dbReference type="Proteomes" id="UP001603857"/>
    </source>
</evidence>
<feature type="compositionally biased region" description="Basic and acidic residues" evidence="3">
    <location>
        <begin position="90"/>
        <end position="117"/>
    </location>
</feature>
<dbReference type="GO" id="GO:0016787">
    <property type="term" value="F:hydrolase activity"/>
    <property type="evidence" value="ECO:0007669"/>
    <property type="project" value="UniProtKB-KW"/>
</dbReference>
<dbReference type="AlphaFoldDB" id="A0ABD1NNU0"/>
<dbReference type="InterPro" id="IPR000639">
    <property type="entry name" value="Epox_hydrolase-like"/>
</dbReference>
<evidence type="ECO:0000256" key="3">
    <source>
        <dbReference type="SAM" id="MobiDB-lite"/>
    </source>
</evidence>
<dbReference type="PRINTS" id="PR00412">
    <property type="entry name" value="EPOXHYDRLASE"/>
</dbReference>
<proteinExistence type="inferred from homology"/>
<organism evidence="4 5">
    <name type="scientific">Flemingia macrophylla</name>
    <dbReference type="NCBI Taxonomy" id="520843"/>
    <lineage>
        <taxon>Eukaryota</taxon>
        <taxon>Viridiplantae</taxon>
        <taxon>Streptophyta</taxon>
        <taxon>Embryophyta</taxon>
        <taxon>Tracheophyta</taxon>
        <taxon>Spermatophyta</taxon>
        <taxon>Magnoliopsida</taxon>
        <taxon>eudicotyledons</taxon>
        <taxon>Gunneridae</taxon>
        <taxon>Pentapetalae</taxon>
        <taxon>rosids</taxon>
        <taxon>fabids</taxon>
        <taxon>Fabales</taxon>
        <taxon>Fabaceae</taxon>
        <taxon>Papilionoideae</taxon>
        <taxon>50 kb inversion clade</taxon>
        <taxon>NPAAA clade</taxon>
        <taxon>indigoferoid/millettioid clade</taxon>
        <taxon>Phaseoleae</taxon>
        <taxon>Flemingia</taxon>
    </lineage>
</organism>
<keyword evidence="5" id="KW-1185">Reference proteome</keyword>
<dbReference type="Proteomes" id="UP001603857">
    <property type="component" value="Unassembled WGS sequence"/>
</dbReference>
<name>A0ABD1NNU0_9FABA</name>
<comment type="caution">
    <text evidence="4">The sequence shown here is derived from an EMBL/GenBank/DDBJ whole genome shotgun (WGS) entry which is preliminary data.</text>
</comment>
<dbReference type="InterPro" id="IPR029058">
    <property type="entry name" value="AB_hydrolase_fold"/>
</dbReference>
<feature type="region of interest" description="Disordered" evidence="3">
    <location>
        <begin position="79"/>
        <end position="117"/>
    </location>
</feature>
<sequence>MEGIVHKSVEVNDIKMHVTKKGEGLVVLFLHGFPELWHSWRHQIVALSSLGYRAVTLNLRRHEGALFCQQLHMLSHGVPGGPRQGCAQESSEKDEVARAKRWPEIHERTLEESKEEEERRVQVRAKSLTARHNRLWPRHNRLCL</sequence>
<reference evidence="4 5" key="1">
    <citation type="submission" date="2024-08" db="EMBL/GenBank/DDBJ databases">
        <title>Insights into the chromosomal genome structure of Flemingia macrophylla.</title>
        <authorList>
            <person name="Ding Y."/>
            <person name="Zhao Y."/>
            <person name="Bi W."/>
            <person name="Wu M."/>
            <person name="Zhao G."/>
            <person name="Gong Y."/>
            <person name="Li W."/>
            <person name="Zhang P."/>
        </authorList>
    </citation>
    <scope>NUCLEOTIDE SEQUENCE [LARGE SCALE GENOMIC DNA]</scope>
    <source>
        <strain evidence="4">DYQJB</strain>
        <tissue evidence="4">Leaf</tissue>
    </source>
</reference>
<dbReference type="PANTHER" id="PTHR43329">
    <property type="entry name" value="EPOXIDE HYDROLASE"/>
    <property type="match status" value="1"/>
</dbReference>